<dbReference type="InterPro" id="IPR035093">
    <property type="entry name" value="RelE/ParE_toxin_dom_sf"/>
</dbReference>
<dbReference type="Gene3D" id="3.30.2310.20">
    <property type="entry name" value="RelE-like"/>
    <property type="match status" value="1"/>
</dbReference>
<comment type="caution">
    <text evidence="3">The sequence shown here is derived from an EMBL/GenBank/DDBJ whole genome shotgun (WGS) entry which is preliminary data.</text>
</comment>
<gene>
    <name evidence="3" type="ORF">DP116_01265</name>
</gene>
<keyword evidence="2" id="KW-1277">Toxin-antitoxin system</keyword>
<dbReference type="Pfam" id="PF05016">
    <property type="entry name" value="ParE_toxin"/>
    <property type="match status" value="1"/>
</dbReference>
<dbReference type="InterPro" id="IPR007712">
    <property type="entry name" value="RelE/ParE_toxin"/>
</dbReference>
<evidence type="ECO:0000256" key="2">
    <source>
        <dbReference type="ARBA" id="ARBA00022649"/>
    </source>
</evidence>
<dbReference type="PANTHER" id="PTHR33755:SF6">
    <property type="entry name" value="PLASMID STABILIZATION SYSTEM PROTEIN"/>
    <property type="match status" value="1"/>
</dbReference>
<dbReference type="InterPro" id="IPR051803">
    <property type="entry name" value="TA_system_RelE-like_toxin"/>
</dbReference>
<name>A0ABX1P238_9CYAN</name>
<sequence length="99" mass="11317">MSNYSFSDEAVKDLNSICEYIAQNNPKAASKLFDAIRQKCKLVSGFPNMGKSYEELSPNLRGFSIEDYIVLYYPREDGIDIARVISGYRDLESMFLEPE</sequence>
<keyword evidence="4" id="KW-1185">Reference proteome</keyword>
<evidence type="ECO:0000313" key="3">
    <source>
        <dbReference type="EMBL" id="NMG18143.1"/>
    </source>
</evidence>
<proteinExistence type="inferred from homology"/>
<organism evidence="3 4">
    <name type="scientific">Brasilonema bromeliae SPC951</name>
    <dbReference type="NCBI Taxonomy" id="385972"/>
    <lineage>
        <taxon>Bacteria</taxon>
        <taxon>Bacillati</taxon>
        <taxon>Cyanobacteriota</taxon>
        <taxon>Cyanophyceae</taxon>
        <taxon>Nostocales</taxon>
        <taxon>Scytonemataceae</taxon>
        <taxon>Brasilonema</taxon>
        <taxon>Bromeliae group (in: Brasilonema)</taxon>
    </lineage>
</organism>
<protein>
    <submittedName>
        <fullName evidence="3">Type II toxin-antitoxin system RelE/ParE family toxin</fullName>
    </submittedName>
</protein>
<accession>A0ABX1P238</accession>
<comment type="similarity">
    <text evidence="1">Belongs to the RelE toxin family.</text>
</comment>
<dbReference type="EMBL" id="QMEB01000004">
    <property type="protein sequence ID" value="NMG18143.1"/>
    <property type="molecule type" value="Genomic_DNA"/>
</dbReference>
<reference evidence="3 4" key="1">
    <citation type="submission" date="2018-06" db="EMBL/GenBank/DDBJ databases">
        <title>Comparative genomics of Brasilonema spp. strains.</title>
        <authorList>
            <person name="Alvarenga D.O."/>
            <person name="Fiore M.F."/>
            <person name="Varani A.M."/>
        </authorList>
    </citation>
    <scope>NUCLEOTIDE SEQUENCE [LARGE SCALE GENOMIC DNA]</scope>
    <source>
        <strain evidence="3 4">SPC951</strain>
    </source>
</reference>
<dbReference type="RefSeq" id="WP_169153429.1">
    <property type="nucleotide sequence ID" value="NZ_CAWPJE010000230.1"/>
</dbReference>
<dbReference type="Proteomes" id="UP000718564">
    <property type="component" value="Unassembled WGS sequence"/>
</dbReference>
<dbReference type="PANTHER" id="PTHR33755">
    <property type="entry name" value="TOXIN PARE1-RELATED"/>
    <property type="match status" value="1"/>
</dbReference>
<evidence type="ECO:0000313" key="4">
    <source>
        <dbReference type="Proteomes" id="UP000718564"/>
    </source>
</evidence>
<evidence type="ECO:0000256" key="1">
    <source>
        <dbReference type="ARBA" id="ARBA00006226"/>
    </source>
</evidence>